<feature type="region of interest" description="Disordered" evidence="1">
    <location>
        <begin position="46"/>
        <end position="82"/>
    </location>
</feature>
<comment type="caution">
    <text evidence="2">The sequence shown here is derived from an EMBL/GenBank/DDBJ whole genome shotgun (WGS) entry which is preliminary data.</text>
</comment>
<dbReference type="Proteomes" id="UP001345963">
    <property type="component" value="Unassembled WGS sequence"/>
</dbReference>
<protein>
    <submittedName>
        <fullName evidence="2">Uncharacterized protein</fullName>
    </submittedName>
</protein>
<name>A0ABU7B324_9TELE</name>
<evidence type="ECO:0000313" key="3">
    <source>
        <dbReference type="Proteomes" id="UP001345963"/>
    </source>
</evidence>
<keyword evidence="3" id="KW-1185">Reference proteome</keyword>
<gene>
    <name evidence="2" type="ORF">ATANTOWER_028126</name>
</gene>
<feature type="compositionally biased region" description="Basic and acidic residues" evidence="1">
    <location>
        <begin position="67"/>
        <end position="82"/>
    </location>
</feature>
<dbReference type="EMBL" id="JAHUTI010040039">
    <property type="protein sequence ID" value="MED6244941.1"/>
    <property type="molecule type" value="Genomic_DNA"/>
</dbReference>
<evidence type="ECO:0000313" key="2">
    <source>
        <dbReference type="EMBL" id="MED6244941.1"/>
    </source>
</evidence>
<proteinExistence type="predicted"/>
<accession>A0ABU7B324</accession>
<reference evidence="2 3" key="1">
    <citation type="submission" date="2021-07" db="EMBL/GenBank/DDBJ databases">
        <authorList>
            <person name="Palmer J.M."/>
        </authorList>
    </citation>
    <scope>NUCLEOTIDE SEQUENCE [LARGE SCALE GENOMIC DNA]</scope>
    <source>
        <strain evidence="2 3">AT_MEX2019</strain>
        <tissue evidence="2">Muscle</tissue>
    </source>
</reference>
<evidence type="ECO:0000256" key="1">
    <source>
        <dbReference type="SAM" id="MobiDB-lite"/>
    </source>
</evidence>
<organism evidence="2 3">
    <name type="scientific">Ataeniobius toweri</name>
    <dbReference type="NCBI Taxonomy" id="208326"/>
    <lineage>
        <taxon>Eukaryota</taxon>
        <taxon>Metazoa</taxon>
        <taxon>Chordata</taxon>
        <taxon>Craniata</taxon>
        <taxon>Vertebrata</taxon>
        <taxon>Euteleostomi</taxon>
        <taxon>Actinopterygii</taxon>
        <taxon>Neopterygii</taxon>
        <taxon>Teleostei</taxon>
        <taxon>Neoteleostei</taxon>
        <taxon>Acanthomorphata</taxon>
        <taxon>Ovalentaria</taxon>
        <taxon>Atherinomorphae</taxon>
        <taxon>Cyprinodontiformes</taxon>
        <taxon>Goodeidae</taxon>
        <taxon>Ataeniobius</taxon>
    </lineage>
</organism>
<sequence>MLDGQGLTLDLEVAVHLIPACSPSSAPACTSDQCRSRSIGLLEEQLSGRQSRLAGSPWQVPPRFKRKTEEVTSHKEPRKGTG</sequence>